<dbReference type="EMBL" id="JAVIJP010000066">
    <property type="protein sequence ID" value="KAL3620974.1"/>
    <property type="molecule type" value="Genomic_DNA"/>
</dbReference>
<gene>
    <name evidence="1" type="ORF">CASFOL_035886</name>
</gene>
<evidence type="ECO:0000313" key="1">
    <source>
        <dbReference type="EMBL" id="KAL3620974.1"/>
    </source>
</evidence>
<reference evidence="2" key="1">
    <citation type="journal article" date="2024" name="IScience">
        <title>Strigolactones Initiate the Formation of Haustorium-like Structures in Castilleja.</title>
        <authorList>
            <person name="Buerger M."/>
            <person name="Peterson D."/>
            <person name="Chory J."/>
        </authorList>
    </citation>
    <scope>NUCLEOTIDE SEQUENCE [LARGE SCALE GENOMIC DNA]</scope>
</reference>
<dbReference type="Proteomes" id="UP001632038">
    <property type="component" value="Unassembled WGS sequence"/>
</dbReference>
<name>A0ABD3BUU4_9LAMI</name>
<proteinExistence type="predicted"/>
<evidence type="ECO:0000313" key="2">
    <source>
        <dbReference type="Proteomes" id="UP001632038"/>
    </source>
</evidence>
<organism evidence="1 2">
    <name type="scientific">Castilleja foliolosa</name>
    <dbReference type="NCBI Taxonomy" id="1961234"/>
    <lineage>
        <taxon>Eukaryota</taxon>
        <taxon>Viridiplantae</taxon>
        <taxon>Streptophyta</taxon>
        <taxon>Embryophyta</taxon>
        <taxon>Tracheophyta</taxon>
        <taxon>Spermatophyta</taxon>
        <taxon>Magnoliopsida</taxon>
        <taxon>eudicotyledons</taxon>
        <taxon>Gunneridae</taxon>
        <taxon>Pentapetalae</taxon>
        <taxon>asterids</taxon>
        <taxon>lamiids</taxon>
        <taxon>Lamiales</taxon>
        <taxon>Orobanchaceae</taxon>
        <taxon>Pedicularideae</taxon>
        <taxon>Castillejinae</taxon>
        <taxon>Castilleja</taxon>
    </lineage>
</organism>
<sequence>MVLATDLIRVIKSSIFSFRQFIKTDRKKQGGVRNIFTTPNQMATPAQQIQSSLEKAKAELEFKQQVANTTFNMNDVQGLVTWVLAEGFMPPWVFIKNKPLIPKVVMLYVPGLDAALYLSQSKVLKSFKELFGVPTAVLALRVDDGVTPGETRVIMALQMQVPRRGRSMHNLLTDN</sequence>
<accession>A0ABD3BUU4</accession>
<dbReference type="AlphaFoldDB" id="A0ABD3BUU4"/>
<protein>
    <submittedName>
        <fullName evidence="1">Uncharacterized protein</fullName>
    </submittedName>
</protein>
<keyword evidence="2" id="KW-1185">Reference proteome</keyword>
<comment type="caution">
    <text evidence="1">The sequence shown here is derived from an EMBL/GenBank/DDBJ whole genome shotgun (WGS) entry which is preliminary data.</text>
</comment>